<comment type="caution">
    <text evidence="2">The sequence shown here is derived from an EMBL/GenBank/DDBJ whole genome shotgun (WGS) entry which is preliminary data.</text>
</comment>
<name>M6W1I5_LEPBO</name>
<dbReference type="EMBL" id="AKWF02000049">
    <property type="protein sequence ID" value="EMO63592.1"/>
    <property type="molecule type" value="Genomic_DNA"/>
</dbReference>
<keyword evidence="1" id="KW-0472">Membrane</keyword>
<evidence type="ECO:0000313" key="3">
    <source>
        <dbReference type="Proteomes" id="UP000012159"/>
    </source>
</evidence>
<dbReference type="AlphaFoldDB" id="M6W1I5"/>
<protein>
    <submittedName>
        <fullName evidence="2">Uncharacterized protein</fullName>
    </submittedName>
</protein>
<organism evidence="2 3">
    <name type="scientific">Leptospira borgpetersenii serovar Pomona str. 200901868</name>
    <dbReference type="NCBI Taxonomy" id="1192866"/>
    <lineage>
        <taxon>Bacteria</taxon>
        <taxon>Pseudomonadati</taxon>
        <taxon>Spirochaetota</taxon>
        <taxon>Spirochaetia</taxon>
        <taxon>Leptospirales</taxon>
        <taxon>Leptospiraceae</taxon>
        <taxon>Leptospira</taxon>
    </lineage>
</organism>
<gene>
    <name evidence="2" type="ORF">LEP1GSC133_1396</name>
</gene>
<evidence type="ECO:0000313" key="2">
    <source>
        <dbReference type="EMBL" id="EMO63592.1"/>
    </source>
</evidence>
<feature type="transmembrane region" description="Helical" evidence="1">
    <location>
        <begin position="21"/>
        <end position="43"/>
    </location>
</feature>
<accession>M6W1I5</accession>
<evidence type="ECO:0000256" key="1">
    <source>
        <dbReference type="SAM" id="Phobius"/>
    </source>
</evidence>
<proteinExistence type="predicted"/>
<keyword evidence="1" id="KW-1133">Transmembrane helix</keyword>
<reference evidence="2 3" key="1">
    <citation type="submission" date="2013-01" db="EMBL/GenBank/DDBJ databases">
        <authorList>
            <person name="Harkins D.M."/>
            <person name="Durkin A.S."/>
            <person name="Brinkac L.M."/>
            <person name="Haft D.H."/>
            <person name="Selengut J.D."/>
            <person name="Sanka R."/>
            <person name="DePew J."/>
            <person name="Purushe J."/>
            <person name="Picardeau M."/>
            <person name="Werts C."/>
            <person name="Goarant C."/>
            <person name="Vinetz J.M."/>
            <person name="Sutton G.G."/>
            <person name="Nierman W.C."/>
            <person name="Fouts D.E."/>
        </authorList>
    </citation>
    <scope>NUCLEOTIDE SEQUENCE [LARGE SCALE GENOMIC DNA]</scope>
    <source>
        <strain evidence="2 3">200901868</strain>
    </source>
</reference>
<sequence length="230" mass="26569">MKSKIHLLDNGNKTRKRKIRKTLTTSCVVFLSSYFIACAHFNYIPRFEKKGQIADTSHMTEPASKLKNEDVIDVQAYVIEFPPGINWDGHVLKVDEKKWEVLGTVHSDYDQGSFRFWFYEYHEDESWKNTYCHVQVPLNWITLGIWSYMPPYYPCLIKETHDDVQAENNRKIRITNSLKKITKVAGGDTVLIEGFGNLSLQFINMNTGQNSEVLGIKTVSGTGWALKRKK</sequence>
<dbReference type="Proteomes" id="UP000012159">
    <property type="component" value="Unassembled WGS sequence"/>
</dbReference>
<keyword evidence="1" id="KW-0812">Transmembrane</keyword>